<evidence type="ECO:0000313" key="4">
    <source>
        <dbReference type="Proteomes" id="UP001409585"/>
    </source>
</evidence>
<dbReference type="Proteomes" id="UP001409585">
    <property type="component" value="Unassembled WGS sequence"/>
</dbReference>
<dbReference type="SUPFAM" id="SSF53300">
    <property type="entry name" value="vWA-like"/>
    <property type="match status" value="1"/>
</dbReference>
<gene>
    <name evidence="3" type="ORF">GCM10025791_34250</name>
</gene>
<comment type="caution">
    <text evidence="3">The sequence shown here is derived from an EMBL/GenBank/DDBJ whole genome shotgun (WGS) entry which is preliminary data.</text>
</comment>
<keyword evidence="2" id="KW-0472">Membrane</keyword>
<evidence type="ECO:0000313" key="3">
    <source>
        <dbReference type="EMBL" id="GAA4951015.1"/>
    </source>
</evidence>
<sequence>MARKRRFSTFSLSFLDIMSCGFGAVALIFLIIKHDVDNQTESLHPELQAEVSLLEEEILDGEANLVRAKNTVSEVDQRIAEAQGLARIINEDLNTVQAAIKNTDDPNLDITALKQKLEELESEKQKLEQDNQELGNKARRFVGQGNRQYLTGLNLGGAHVLILLDSSASMLDETIVNIVRRRNMDKQAKIASQKWQRALGTVEWLTAQLPEAANYQIFNFNSQAKPAISGSERTWLKVSDKAQLERVVDNLRQLTPENGTNLYQSLTALAGLDPIPDNIFIITDGLPTLGRKAPKKNTITGPDRLKLFNEAVDLFPKGVPVNTILLPLEGDVMAAPAYWQLAQLTQGAFLTPSKDWP</sequence>
<dbReference type="InterPro" id="IPR036465">
    <property type="entry name" value="vWFA_dom_sf"/>
</dbReference>
<dbReference type="CDD" id="cd00198">
    <property type="entry name" value="vWFA"/>
    <property type="match status" value="1"/>
</dbReference>
<dbReference type="AlphaFoldDB" id="A0AAV3U607"/>
<evidence type="ECO:0008006" key="5">
    <source>
        <dbReference type="Google" id="ProtNLM"/>
    </source>
</evidence>
<protein>
    <recommendedName>
        <fullName evidence="5">VWA domain-containing protein</fullName>
    </recommendedName>
</protein>
<name>A0AAV3U607_9ALTE</name>
<keyword evidence="1" id="KW-0175">Coiled coil</keyword>
<dbReference type="Gene3D" id="3.40.50.410">
    <property type="entry name" value="von Willebrand factor, type A domain"/>
    <property type="match status" value="1"/>
</dbReference>
<feature type="coiled-coil region" evidence="1">
    <location>
        <begin position="110"/>
        <end position="144"/>
    </location>
</feature>
<evidence type="ECO:0000256" key="1">
    <source>
        <dbReference type="SAM" id="Coils"/>
    </source>
</evidence>
<organism evidence="3 4">
    <name type="scientific">Halioxenophilus aromaticivorans</name>
    <dbReference type="NCBI Taxonomy" id="1306992"/>
    <lineage>
        <taxon>Bacteria</taxon>
        <taxon>Pseudomonadati</taxon>
        <taxon>Pseudomonadota</taxon>
        <taxon>Gammaproteobacteria</taxon>
        <taxon>Alteromonadales</taxon>
        <taxon>Alteromonadaceae</taxon>
        <taxon>Halioxenophilus</taxon>
    </lineage>
</organism>
<evidence type="ECO:0000256" key="2">
    <source>
        <dbReference type="SAM" id="Phobius"/>
    </source>
</evidence>
<keyword evidence="2" id="KW-0812">Transmembrane</keyword>
<proteinExistence type="predicted"/>
<feature type="transmembrane region" description="Helical" evidence="2">
    <location>
        <begin position="12"/>
        <end position="32"/>
    </location>
</feature>
<keyword evidence="4" id="KW-1185">Reference proteome</keyword>
<keyword evidence="2" id="KW-1133">Transmembrane helix</keyword>
<dbReference type="RefSeq" id="WP_345425201.1">
    <property type="nucleotide sequence ID" value="NZ_AP031496.1"/>
</dbReference>
<reference evidence="4" key="1">
    <citation type="journal article" date="2019" name="Int. J. Syst. Evol. Microbiol.">
        <title>The Global Catalogue of Microorganisms (GCM) 10K type strain sequencing project: providing services to taxonomists for standard genome sequencing and annotation.</title>
        <authorList>
            <consortium name="The Broad Institute Genomics Platform"/>
            <consortium name="The Broad Institute Genome Sequencing Center for Infectious Disease"/>
            <person name="Wu L."/>
            <person name="Ma J."/>
        </authorList>
    </citation>
    <scope>NUCLEOTIDE SEQUENCE [LARGE SCALE GENOMIC DNA]</scope>
    <source>
        <strain evidence="4">JCM 19134</strain>
    </source>
</reference>
<dbReference type="EMBL" id="BAABLX010000029">
    <property type="protein sequence ID" value="GAA4951015.1"/>
    <property type="molecule type" value="Genomic_DNA"/>
</dbReference>
<accession>A0AAV3U607</accession>